<accession>A0A835LRM7</accession>
<feature type="domain" description="SMP" evidence="4">
    <location>
        <begin position="108"/>
        <end position="165"/>
    </location>
</feature>
<dbReference type="OrthoDB" id="2014755at2759"/>
<feature type="region of interest" description="Disordered" evidence="3">
    <location>
        <begin position="120"/>
        <end position="150"/>
    </location>
</feature>
<dbReference type="Pfam" id="PF04927">
    <property type="entry name" value="SMP"/>
    <property type="match status" value="3"/>
</dbReference>
<feature type="region of interest" description="Disordered" evidence="3">
    <location>
        <begin position="71"/>
        <end position="104"/>
    </location>
</feature>
<evidence type="ECO:0000259" key="4">
    <source>
        <dbReference type="Pfam" id="PF04927"/>
    </source>
</evidence>
<comment type="caution">
    <text evidence="5">The sequence shown here is derived from an EMBL/GenBank/DDBJ whole genome shotgun (WGS) entry which is preliminary data.</text>
</comment>
<dbReference type="EMBL" id="JADFTS010000005">
    <property type="protein sequence ID" value="KAF9605603.1"/>
    <property type="molecule type" value="Genomic_DNA"/>
</dbReference>
<evidence type="ECO:0000256" key="2">
    <source>
        <dbReference type="ARBA" id="ARBA00022737"/>
    </source>
</evidence>
<protein>
    <recommendedName>
        <fullName evidence="4">SMP domain-containing protein</fullName>
    </recommendedName>
</protein>
<evidence type="ECO:0000313" key="5">
    <source>
        <dbReference type="EMBL" id="KAF9605603.1"/>
    </source>
</evidence>
<evidence type="ECO:0000256" key="3">
    <source>
        <dbReference type="SAM" id="MobiDB-lite"/>
    </source>
</evidence>
<evidence type="ECO:0000313" key="6">
    <source>
        <dbReference type="Proteomes" id="UP000631114"/>
    </source>
</evidence>
<feature type="domain" description="SMP" evidence="4">
    <location>
        <begin position="1"/>
        <end position="29"/>
    </location>
</feature>
<comment type="similarity">
    <text evidence="1">Belongs to the LEA type SMP family.</text>
</comment>
<organism evidence="5 6">
    <name type="scientific">Coptis chinensis</name>
    <dbReference type="NCBI Taxonomy" id="261450"/>
    <lineage>
        <taxon>Eukaryota</taxon>
        <taxon>Viridiplantae</taxon>
        <taxon>Streptophyta</taxon>
        <taxon>Embryophyta</taxon>
        <taxon>Tracheophyta</taxon>
        <taxon>Spermatophyta</taxon>
        <taxon>Magnoliopsida</taxon>
        <taxon>Ranunculales</taxon>
        <taxon>Ranunculaceae</taxon>
        <taxon>Coptidoideae</taxon>
        <taxon>Coptis</taxon>
    </lineage>
</organism>
<dbReference type="InterPro" id="IPR042971">
    <property type="entry name" value="LEA_SMP"/>
</dbReference>
<sequence length="167" mass="17926">MQSTETHVLGRTIKDGPAAIMQSAAEKNRTNRVGCRPGQGPITIGHALEAAAITVRDKPVDESYAAAIEEAEKRATQRNEVPPGGVAEEAQSAAARNKEVTRIEDQTKLSDISLDVSELMPRHKEATPADAEAVMTAERSHNPRMTNYSHGVADMVATAARINQKST</sequence>
<keyword evidence="2" id="KW-0677">Repeat</keyword>
<evidence type="ECO:0000256" key="1">
    <source>
        <dbReference type="ARBA" id="ARBA00010733"/>
    </source>
</evidence>
<keyword evidence="6" id="KW-1185">Reference proteome</keyword>
<reference evidence="5 6" key="1">
    <citation type="submission" date="2020-10" db="EMBL/GenBank/DDBJ databases">
        <title>The Coptis chinensis genome and diversification of protoberbering-type alkaloids.</title>
        <authorList>
            <person name="Wang B."/>
            <person name="Shu S."/>
            <person name="Song C."/>
            <person name="Liu Y."/>
        </authorList>
    </citation>
    <scope>NUCLEOTIDE SEQUENCE [LARGE SCALE GENOMIC DNA]</scope>
    <source>
        <strain evidence="5">HL-2020</strain>
        <tissue evidence="5">Leaf</tissue>
    </source>
</reference>
<dbReference type="AlphaFoldDB" id="A0A835LRM7"/>
<proteinExistence type="inferred from homology"/>
<gene>
    <name evidence="5" type="ORF">IFM89_017946</name>
</gene>
<dbReference type="InterPro" id="IPR007011">
    <property type="entry name" value="LEA_SMP_dom"/>
</dbReference>
<feature type="domain" description="SMP" evidence="4">
    <location>
        <begin position="42"/>
        <end position="99"/>
    </location>
</feature>
<dbReference type="PANTHER" id="PTHR31174">
    <property type="entry name" value="SEED MATURATION FAMILY PROTEIN"/>
    <property type="match status" value="1"/>
</dbReference>
<dbReference type="PANTHER" id="PTHR31174:SF7">
    <property type="entry name" value="LATE EMBRYOGENESIS ABUNDANT PROTEIN 31-RELATED"/>
    <property type="match status" value="1"/>
</dbReference>
<dbReference type="Proteomes" id="UP000631114">
    <property type="component" value="Unassembled WGS sequence"/>
</dbReference>
<name>A0A835LRM7_9MAGN</name>